<dbReference type="EnsemblPlants" id="OPUNC06G16840.1">
    <property type="protein sequence ID" value="OPUNC06G16840.1"/>
    <property type="gene ID" value="OPUNC06G16840"/>
</dbReference>
<organism evidence="1">
    <name type="scientific">Oryza punctata</name>
    <name type="common">Red rice</name>
    <dbReference type="NCBI Taxonomy" id="4537"/>
    <lineage>
        <taxon>Eukaryota</taxon>
        <taxon>Viridiplantae</taxon>
        <taxon>Streptophyta</taxon>
        <taxon>Embryophyta</taxon>
        <taxon>Tracheophyta</taxon>
        <taxon>Spermatophyta</taxon>
        <taxon>Magnoliopsida</taxon>
        <taxon>Liliopsida</taxon>
        <taxon>Poales</taxon>
        <taxon>Poaceae</taxon>
        <taxon>BOP clade</taxon>
        <taxon>Oryzoideae</taxon>
        <taxon>Oryzeae</taxon>
        <taxon>Oryzinae</taxon>
        <taxon>Oryza</taxon>
    </lineage>
</organism>
<evidence type="ECO:0000313" key="2">
    <source>
        <dbReference type="Proteomes" id="UP000026962"/>
    </source>
</evidence>
<dbReference type="Proteomes" id="UP000026962">
    <property type="component" value="Chromosome 6"/>
</dbReference>
<dbReference type="Gramene" id="OPUNC06G16840.1">
    <property type="protein sequence ID" value="OPUNC06G16840.1"/>
    <property type="gene ID" value="OPUNC06G16840"/>
</dbReference>
<dbReference type="HOGENOM" id="CLU_2908085_0_0_1"/>
<reference evidence="1" key="2">
    <citation type="submission" date="2018-05" db="EMBL/GenBank/DDBJ databases">
        <title>OpunRS2 (Oryza punctata Reference Sequence Version 2).</title>
        <authorList>
            <person name="Zhang J."/>
            <person name="Kudrna D."/>
            <person name="Lee S."/>
            <person name="Talag J."/>
            <person name="Welchert J."/>
            <person name="Wing R.A."/>
        </authorList>
    </citation>
    <scope>NUCLEOTIDE SEQUENCE [LARGE SCALE GENOMIC DNA]</scope>
</reference>
<protein>
    <submittedName>
        <fullName evidence="1">Uncharacterized protein</fullName>
    </submittedName>
</protein>
<name>A0A0E0LCP3_ORYPU</name>
<evidence type="ECO:0000313" key="1">
    <source>
        <dbReference type="EnsemblPlants" id="OPUNC06G16840.1"/>
    </source>
</evidence>
<keyword evidence="2" id="KW-1185">Reference proteome</keyword>
<dbReference type="AlphaFoldDB" id="A0A0E0LCP3"/>
<reference evidence="1" key="1">
    <citation type="submission" date="2015-04" db="UniProtKB">
        <authorList>
            <consortium name="EnsemblPlants"/>
        </authorList>
    </citation>
    <scope>IDENTIFICATION</scope>
</reference>
<accession>A0A0E0LCP3</accession>
<sequence length="62" mass="7087">MPAQRPPPCPWLLRRHCCHPDHIPGPRHRSLEFNKAARVGGVHWSTIREADIKEGVFPTITL</sequence>
<proteinExistence type="predicted"/>